<dbReference type="VEuPathDB" id="FungiDB:MELLADRAFT_89578"/>
<organism evidence="2">
    <name type="scientific">Melampsora larici-populina (strain 98AG31 / pathotype 3-4-7)</name>
    <name type="common">Poplar leaf rust fungus</name>
    <dbReference type="NCBI Taxonomy" id="747676"/>
    <lineage>
        <taxon>Eukaryota</taxon>
        <taxon>Fungi</taxon>
        <taxon>Dikarya</taxon>
        <taxon>Basidiomycota</taxon>
        <taxon>Pucciniomycotina</taxon>
        <taxon>Pucciniomycetes</taxon>
        <taxon>Pucciniales</taxon>
        <taxon>Melampsoraceae</taxon>
        <taxon>Melampsora</taxon>
    </lineage>
</organism>
<accession>F4RTV6</accession>
<name>F4RTV6_MELLP</name>
<sequence>MSRSESRTISHPIRVYFTGKAGAEVAALLSKNKGFISHHASISTSGMNGGEDFANPINVTAYGSTAEALIPQHIYSMSCKFIGSNDKRDDHLHFENAHRINWGPTENFPESFRDSLMDKVSIVALGTVVARDIIKDPVYKGKPTVVVTMKSTDYDPITKGPVSWLMKHFIPPLRNLEKAQNLCQLGRELQLVGVFKDYDTNNHMWEIEVNAISVTSGHLTGAAASPTKPGMPNGGRIPLGRKRGLASNVASTSTNAVDDNEFKLDDVESSPGRRVDGAIENRLNTNAGIENNALEKDSAVLGMSKRLRRWE</sequence>
<proteinExistence type="predicted"/>
<dbReference type="HOGENOM" id="CLU_076149_0_0_1"/>
<dbReference type="InParanoid" id="F4RTV6"/>
<evidence type="ECO:0000313" key="2">
    <source>
        <dbReference type="Proteomes" id="UP000001072"/>
    </source>
</evidence>
<gene>
    <name evidence="1" type="ORF">MELLADRAFT_89578</name>
</gene>
<dbReference type="GeneID" id="18935248"/>
<protein>
    <submittedName>
        <fullName evidence="1">Uncharacterized protein</fullName>
    </submittedName>
</protein>
<dbReference type="Proteomes" id="UP000001072">
    <property type="component" value="Unassembled WGS sequence"/>
</dbReference>
<dbReference type="OrthoDB" id="2505029at2759"/>
<dbReference type="EMBL" id="GL883120">
    <property type="protein sequence ID" value="EGG04069.1"/>
    <property type="molecule type" value="Genomic_DNA"/>
</dbReference>
<dbReference type="KEGG" id="mlr:MELLADRAFT_89578"/>
<reference evidence="2" key="1">
    <citation type="journal article" date="2011" name="Proc. Natl. Acad. Sci. U.S.A.">
        <title>Obligate biotrophy features unraveled by the genomic analysis of rust fungi.</title>
        <authorList>
            <person name="Duplessis S."/>
            <person name="Cuomo C.A."/>
            <person name="Lin Y.-C."/>
            <person name="Aerts A."/>
            <person name="Tisserant E."/>
            <person name="Veneault-Fourrey C."/>
            <person name="Joly D.L."/>
            <person name="Hacquard S."/>
            <person name="Amselem J."/>
            <person name="Cantarel B.L."/>
            <person name="Chiu R."/>
            <person name="Coutinho P.M."/>
            <person name="Feau N."/>
            <person name="Field M."/>
            <person name="Frey P."/>
            <person name="Gelhaye E."/>
            <person name="Goldberg J."/>
            <person name="Grabherr M.G."/>
            <person name="Kodira C.D."/>
            <person name="Kohler A."/>
            <person name="Kuees U."/>
            <person name="Lindquist E.A."/>
            <person name="Lucas S.M."/>
            <person name="Mago R."/>
            <person name="Mauceli E."/>
            <person name="Morin E."/>
            <person name="Murat C."/>
            <person name="Pangilinan J.L."/>
            <person name="Park R."/>
            <person name="Pearson M."/>
            <person name="Quesneville H."/>
            <person name="Rouhier N."/>
            <person name="Sakthikumar S."/>
            <person name="Salamov A.A."/>
            <person name="Schmutz J."/>
            <person name="Selles B."/>
            <person name="Shapiro H."/>
            <person name="Tanguay P."/>
            <person name="Tuskan G.A."/>
            <person name="Henrissat B."/>
            <person name="Van de Peer Y."/>
            <person name="Rouze P."/>
            <person name="Ellis J.G."/>
            <person name="Dodds P.N."/>
            <person name="Schein J.E."/>
            <person name="Zhong S."/>
            <person name="Hamelin R.C."/>
            <person name="Grigoriev I.V."/>
            <person name="Szabo L.J."/>
            <person name="Martin F."/>
        </authorList>
    </citation>
    <scope>NUCLEOTIDE SEQUENCE [LARGE SCALE GENOMIC DNA]</scope>
    <source>
        <strain evidence="2">98AG31 / pathotype 3-4-7</strain>
    </source>
</reference>
<dbReference type="AlphaFoldDB" id="F4RTV6"/>
<evidence type="ECO:0000313" key="1">
    <source>
        <dbReference type="EMBL" id="EGG04069.1"/>
    </source>
</evidence>
<dbReference type="RefSeq" id="XP_007412530.1">
    <property type="nucleotide sequence ID" value="XM_007412468.1"/>
</dbReference>
<keyword evidence="2" id="KW-1185">Reference proteome</keyword>